<reference evidence="2 3" key="1">
    <citation type="submission" date="2021-09" db="EMBL/GenBank/DDBJ databases">
        <title>The complete genome sequence of a new microorganism.</title>
        <authorList>
            <person name="Zi Z."/>
        </authorList>
    </citation>
    <scope>NUCLEOTIDE SEQUENCE [LARGE SCALE GENOMIC DNA]</scope>
    <source>
        <strain evidence="2 3">WGZ8</strain>
    </source>
</reference>
<dbReference type="Proteomes" id="UP000704176">
    <property type="component" value="Unassembled WGS sequence"/>
</dbReference>
<feature type="domain" description="GAF" evidence="1">
    <location>
        <begin position="90"/>
        <end position="157"/>
    </location>
</feature>
<keyword evidence="3" id="KW-1185">Reference proteome</keyword>
<dbReference type="Gene3D" id="3.30.450.40">
    <property type="match status" value="1"/>
</dbReference>
<name>A0ABS7VII2_9HYPH</name>
<dbReference type="RefSeq" id="WP_224310884.1">
    <property type="nucleotide sequence ID" value="NZ_JAIRBM010000001.1"/>
</dbReference>
<evidence type="ECO:0000259" key="1">
    <source>
        <dbReference type="Pfam" id="PF13185"/>
    </source>
</evidence>
<dbReference type="InterPro" id="IPR029016">
    <property type="entry name" value="GAF-like_dom_sf"/>
</dbReference>
<dbReference type="InterPro" id="IPR003018">
    <property type="entry name" value="GAF"/>
</dbReference>
<evidence type="ECO:0000313" key="2">
    <source>
        <dbReference type="EMBL" id="MBZ6074827.1"/>
    </source>
</evidence>
<dbReference type="EMBL" id="JAIRBM010000001">
    <property type="protein sequence ID" value="MBZ6074827.1"/>
    <property type="molecule type" value="Genomic_DNA"/>
</dbReference>
<gene>
    <name evidence="2" type="ORF">K9B37_00735</name>
</gene>
<dbReference type="SUPFAM" id="SSF55781">
    <property type="entry name" value="GAF domain-like"/>
    <property type="match status" value="1"/>
</dbReference>
<proteinExistence type="predicted"/>
<dbReference type="Pfam" id="PF13185">
    <property type="entry name" value="GAF_2"/>
    <property type="match status" value="1"/>
</dbReference>
<protein>
    <submittedName>
        <fullName evidence="2">GAF domain-containing protein</fullName>
    </submittedName>
</protein>
<evidence type="ECO:0000313" key="3">
    <source>
        <dbReference type="Proteomes" id="UP000704176"/>
    </source>
</evidence>
<accession>A0ABS7VII2</accession>
<organism evidence="2 3">
    <name type="scientific">Microvirga puerhi</name>
    <dbReference type="NCBI Taxonomy" id="2876078"/>
    <lineage>
        <taxon>Bacteria</taxon>
        <taxon>Pseudomonadati</taxon>
        <taxon>Pseudomonadota</taxon>
        <taxon>Alphaproteobacteria</taxon>
        <taxon>Hyphomicrobiales</taxon>
        <taxon>Methylobacteriaceae</taxon>
        <taxon>Microvirga</taxon>
    </lineage>
</organism>
<sequence>MDETMTDAMQWALKVQDTWALPRQPQALLEAAGEAFAQTVGYRLYTVTRMLAGGREVERIHSTNPDVYPVGGRKPILPNAYTQQVRNDMKPFLAKTPAGFAPLFPDHETITGLGLGCVMNLPIVFGGAVLGTVNLLDREGVYDERHVDLAMLIARQILPSLLEPAT</sequence>
<comment type="caution">
    <text evidence="2">The sequence shown here is derived from an EMBL/GenBank/DDBJ whole genome shotgun (WGS) entry which is preliminary data.</text>
</comment>